<dbReference type="InterPro" id="IPR002563">
    <property type="entry name" value="Flavin_Rdtase-like_dom"/>
</dbReference>
<gene>
    <name evidence="6" type="ORF">J2851_003048</name>
</gene>
<dbReference type="SUPFAM" id="SSF50475">
    <property type="entry name" value="FMN-binding split barrel"/>
    <property type="match status" value="1"/>
</dbReference>
<evidence type="ECO:0000256" key="4">
    <source>
        <dbReference type="ARBA" id="ARBA00038054"/>
    </source>
</evidence>
<dbReference type="EMBL" id="JAGINP010000010">
    <property type="protein sequence ID" value="MBP2293265.1"/>
    <property type="molecule type" value="Genomic_DNA"/>
</dbReference>
<keyword evidence="7" id="KW-1185">Reference proteome</keyword>
<protein>
    <submittedName>
        <fullName evidence="6">Flavin reductase (DIM6/NTAB) family NADH-FMN oxidoreductase RutF</fullName>
    </submittedName>
</protein>
<dbReference type="Proteomes" id="UP000781958">
    <property type="component" value="Unassembled WGS sequence"/>
</dbReference>
<dbReference type="Gene3D" id="2.30.110.10">
    <property type="entry name" value="Electron Transport, Fmn-binding Protein, Chain A"/>
    <property type="match status" value="1"/>
</dbReference>
<comment type="similarity">
    <text evidence="4">Belongs to the flavoredoxin family.</text>
</comment>
<dbReference type="PANTHER" id="PTHR33798:SF5">
    <property type="entry name" value="FLAVIN REDUCTASE LIKE DOMAIN-CONTAINING PROTEIN"/>
    <property type="match status" value="1"/>
</dbReference>
<evidence type="ECO:0000313" key="7">
    <source>
        <dbReference type="Proteomes" id="UP000781958"/>
    </source>
</evidence>
<keyword evidence="2" id="KW-0285">Flavoprotein</keyword>
<evidence type="ECO:0000259" key="5">
    <source>
        <dbReference type="SMART" id="SM00903"/>
    </source>
</evidence>
<evidence type="ECO:0000313" key="6">
    <source>
        <dbReference type="EMBL" id="MBP2293265.1"/>
    </source>
</evidence>
<comment type="cofactor">
    <cofactor evidence="1">
        <name>FMN</name>
        <dbReference type="ChEBI" id="CHEBI:58210"/>
    </cofactor>
</comment>
<reference evidence="6 7" key="1">
    <citation type="submission" date="2021-03" db="EMBL/GenBank/DDBJ databases">
        <title>Genomic Encyclopedia of Type Strains, Phase III (KMG-III): the genomes of soil and plant-associated and newly described type strains.</title>
        <authorList>
            <person name="Whitman W."/>
        </authorList>
    </citation>
    <scope>NUCLEOTIDE SEQUENCE [LARGE SCALE GENOMIC DNA]</scope>
    <source>
        <strain evidence="6 7">IMMIB AFH-6</strain>
    </source>
</reference>
<accession>A0ABS4SL26</accession>
<dbReference type="PANTHER" id="PTHR33798">
    <property type="entry name" value="FLAVOPROTEIN OXYGENASE"/>
    <property type="match status" value="1"/>
</dbReference>
<evidence type="ECO:0000256" key="2">
    <source>
        <dbReference type="ARBA" id="ARBA00022630"/>
    </source>
</evidence>
<dbReference type="InterPro" id="IPR012349">
    <property type="entry name" value="Split_barrel_FMN-bd"/>
</dbReference>
<sequence>MLFDFAELAPRDGYKLLASCVIPRPIAWVVTEDLQGHLNAAPFSFFNIFSDDPPIVCLGVMGRQGVPKDTARNIRDTGAFVVNLVSEETAERMNVTAIEFGPEVDELAEAGLTALPSTKVKPPRIAESPVALECERFTMLDLGNGRALVVGKVLAMHIRDDAVIDAGKCYVDPPKLKLVARTHGRGWYARLSDEFDMPRIDRSDWEGRDRTANTPG</sequence>
<evidence type="ECO:0000256" key="1">
    <source>
        <dbReference type="ARBA" id="ARBA00001917"/>
    </source>
</evidence>
<keyword evidence="3" id="KW-0288">FMN</keyword>
<dbReference type="Pfam" id="PF01613">
    <property type="entry name" value="Flavin_Reduct"/>
    <property type="match status" value="1"/>
</dbReference>
<dbReference type="RefSeq" id="WP_209767181.1">
    <property type="nucleotide sequence ID" value="NZ_JAGINP010000010.1"/>
</dbReference>
<feature type="domain" description="Flavin reductase like" evidence="5">
    <location>
        <begin position="19"/>
        <end position="172"/>
    </location>
</feature>
<comment type="caution">
    <text evidence="6">The sequence shown here is derived from an EMBL/GenBank/DDBJ whole genome shotgun (WGS) entry which is preliminary data.</text>
</comment>
<dbReference type="SMART" id="SM00903">
    <property type="entry name" value="Flavin_Reduct"/>
    <property type="match status" value="1"/>
</dbReference>
<evidence type="ECO:0000256" key="3">
    <source>
        <dbReference type="ARBA" id="ARBA00022643"/>
    </source>
</evidence>
<organism evidence="6 7">
    <name type="scientific">Azospirillum rugosum</name>
    <dbReference type="NCBI Taxonomy" id="416170"/>
    <lineage>
        <taxon>Bacteria</taxon>
        <taxon>Pseudomonadati</taxon>
        <taxon>Pseudomonadota</taxon>
        <taxon>Alphaproteobacteria</taxon>
        <taxon>Rhodospirillales</taxon>
        <taxon>Azospirillaceae</taxon>
        <taxon>Azospirillum</taxon>
    </lineage>
</organism>
<proteinExistence type="inferred from homology"/>
<name>A0ABS4SL26_9PROT</name>